<evidence type="ECO:0000256" key="13">
    <source>
        <dbReference type="ARBA" id="ARBA00022842"/>
    </source>
</evidence>
<evidence type="ECO:0000256" key="14">
    <source>
        <dbReference type="ARBA" id="ARBA00022884"/>
    </source>
</evidence>
<evidence type="ECO:0000256" key="2">
    <source>
        <dbReference type="ARBA" id="ARBA00004496"/>
    </source>
</evidence>
<dbReference type="AlphaFoldDB" id="A0A1G5EKK1"/>
<dbReference type="Pfam" id="PF00035">
    <property type="entry name" value="dsrm"/>
    <property type="match status" value="1"/>
</dbReference>
<evidence type="ECO:0000256" key="7">
    <source>
        <dbReference type="ARBA" id="ARBA00022664"/>
    </source>
</evidence>
<comment type="similarity">
    <text evidence="3">Belongs to the ribonuclease III family.</text>
</comment>
<dbReference type="InterPro" id="IPR036389">
    <property type="entry name" value="RNase_III_sf"/>
</dbReference>
<protein>
    <recommendedName>
        <fullName evidence="15">Ribonuclease 3</fullName>
        <ecNumber evidence="15">3.1.26.3</ecNumber>
    </recommendedName>
    <alternativeName>
        <fullName evidence="15">Ribonuclease III</fullName>
        <shortName evidence="15">RNase III</shortName>
    </alternativeName>
</protein>
<keyword evidence="11 15" id="KW-0255">Endonuclease</keyword>
<reference evidence="19" key="1">
    <citation type="submission" date="2016-10" db="EMBL/GenBank/DDBJ databases">
        <authorList>
            <person name="Varghese N."/>
            <person name="Submissions S."/>
        </authorList>
    </citation>
    <scope>NUCLEOTIDE SEQUENCE [LARGE SCALE GENOMIC DNA]</scope>
    <source>
        <strain evidence="19">XBD2006</strain>
    </source>
</reference>
<sequence>MLTENDISRLEQIIGYKFNDKALIIEALTHSSYVNEHKINKKHDYERLEFLGDAILEMISSEYLFKTFPEKKEGEMSKIRAALVCEPALYHDSLQIDLKNFIQFGKGEEATGGRNKESIIADVMEAVIGALYLDGGFDESKKFIDKYVLSNAESYQMYNDNKSTLQELVQSLKLGAVRYETCGESGPEHDKMFKVRVFVADKNMGEGTGRTKKSAEQQAAYQAVLTLNKKK</sequence>
<keyword evidence="5 15" id="KW-0963">Cytoplasm</keyword>
<dbReference type="EC" id="3.1.26.3" evidence="15"/>
<keyword evidence="6 15" id="KW-0698">rRNA processing</keyword>
<feature type="active site" evidence="15">
    <location>
        <position position="125"/>
    </location>
</feature>
<feature type="domain" description="DRBM" evidence="16">
    <location>
        <begin position="160"/>
        <end position="229"/>
    </location>
</feature>
<evidence type="ECO:0000256" key="5">
    <source>
        <dbReference type="ARBA" id="ARBA00022490"/>
    </source>
</evidence>
<proteinExistence type="inferred from homology"/>
<dbReference type="OrthoDB" id="9805026at2"/>
<dbReference type="SUPFAM" id="SSF69065">
    <property type="entry name" value="RNase III domain-like"/>
    <property type="match status" value="1"/>
</dbReference>
<dbReference type="GO" id="GO:0003725">
    <property type="term" value="F:double-stranded RNA binding"/>
    <property type="evidence" value="ECO:0007669"/>
    <property type="project" value="TreeGrafter"/>
</dbReference>
<keyword evidence="9 15" id="KW-0540">Nuclease</keyword>
<evidence type="ECO:0000256" key="1">
    <source>
        <dbReference type="ARBA" id="ARBA00000109"/>
    </source>
</evidence>
<keyword evidence="12 15" id="KW-0378">Hydrolase</keyword>
<comment type="subunit">
    <text evidence="4 15">Homodimer.</text>
</comment>
<organism evidence="18 19">
    <name type="scientific">Butyrivibrio hungatei</name>
    <dbReference type="NCBI Taxonomy" id="185008"/>
    <lineage>
        <taxon>Bacteria</taxon>
        <taxon>Bacillati</taxon>
        <taxon>Bacillota</taxon>
        <taxon>Clostridia</taxon>
        <taxon>Lachnospirales</taxon>
        <taxon>Lachnospiraceae</taxon>
        <taxon>Butyrivibrio</taxon>
    </lineage>
</organism>
<dbReference type="GO" id="GO:0005737">
    <property type="term" value="C:cytoplasm"/>
    <property type="evidence" value="ECO:0007669"/>
    <property type="project" value="UniProtKB-SubCell"/>
</dbReference>
<evidence type="ECO:0000256" key="6">
    <source>
        <dbReference type="ARBA" id="ARBA00022552"/>
    </source>
</evidence>
<evidence type="ECO:0000313" key="18">
    <source>
        <dbReference type="EMBL" id="SCY27311.1"/>
    </source>
</evidence>
<dbReference type="EMBL" id="FMUR01000011">
    <property type="protein sequence ID" value="SCY27311.1"/>
    <property type="molecule type" value="Genomic_DNA"/>
</dbReference>
<dbReference type="GO" id="GO:0006397">
    <property type="term" value="P:mRNA processing"/>
    <property type="evidence" value="ECO:0007669"/>
    <property type="project" value="UniProtKB-UniRule"/>
</dbReference>
<dbReference type="InterPro" id="IPR000999">
    <property type="entry name" value="RNase_III_dom"/>
</dbReference>
<dbReference type="CDD" id="cd10845">
    <property type="entry name" value="DSRM_RNAse_III_family"/>
    <property type="match status" value="1"/>
</dbReference>
<evidence type="ECO:0000256" key="9">
    <source>
        <dbReference type="ARBA" id="ARBA00022722"/>
    </source>
</evidence>
<evidence type="ECO:0000256" key="11">
    <source>
        <dbReference type="ARBA" id="ARBA00022759"/>
    </source>
</evidence>
<keyword evidence="15" id="KW-0699">rRNA-binding</keyword>
<feature type="binding site" evidence="15">
    <location>
        <position position="125"/>
    </location>
    <ligand>
        <name>Mg(2+)</name>
        <dbReference type="ChEBI" id="CHEBI:18420"/>
    </ligand>
</feature>
<dbReference type="InterPro" id="IPR011907">
    <property type="entry name" value="RNase_III"/>
</dbReference>
<dbReference type="PANTHER" id="PTHR11207">
    <property type="entry name" value="RIBONUCLEASE III"/>
    <property type="match status" value="1"/>
</dbReference>
<comment type="cofactor">
    <cofactor evidence="15">
        <name>Mg(2+)</name>
        <dbReference type="ChEBI" id="CHEBI:18420"/>
    </cofactor>
</comment>
<dbReference type="PANTHER" id="PTHR11207:SF0">
    <property type="entry name" value="RIBONUCLEASE 3"/>
    <property type="match status" value="1"/>
</dbReference>
<evidence type="ECO:0000256" key="3">
    <source>
        <dbReference type="ARBA" id="ARBA00010183"/>
    </source>
</evidence>
<dbReference type="Proteomes" id="UP000183047">
    <property type="component" value="Unassembled WGS sequence"/>
</dbReference>
<dbReference type="GO" id="GO:0046872">
    <property type="term" value="F:metal ion binding"/>
    <property type="evidence" value="ECO:0007669"/>
    <property type="project" value="UniProtKB-KW"/>
</dbReference>
<dbReference type="Gene3D" id="1.10.1520.10">
    <property type="entry name" value="Ribonuclease III domain"/>
    <property type="match status" value="1"/>
</dbReference>
<dbReference type="GO" id="GO:0010468">
    <property type="term" value="P:regulation of gene expression"/>
    <property type="evidence" value="ECO:0007669"/>
    <property type="project" value="TreeGrafter"/>
</dbReference>
<dbReference type="GO" id="GO:0042802">
    <property type="term" value="F:identical protein binding"/>
    <property type="evidence" value="ECO:0007669"/>
    <property type="project" value="UniProtKB-ARBA"/>
</dbReference>
<dbReference type="GO" id="GO:0004525">
    <property type="term" value="F:ribonuclease III activity"/>
    <property type="evidence" value="ECO:0007669"/>
    <property type="project" value="UniProtKB-UniRule"/>
</dbReference>
<dbReference type="HAMAP" id="MF_00104">
    <property type="entry name" value="RNase_III"/>
    <property type="match status" value="1"/>
</dbReference>
<dbReference type="GO" id="GO:0019843">
    <property type="term" value="F:rRNA binding"/>
    <property type="evidence" value="ECO:0007669"/>
    <property type="project" value="UniProtKB-KW"/>
</dbReference>
<dbReference type="FunFam" id="3.30.160.20:FF:000003">
    <property type="entry name" value="Ribonuclease 3"/>
    <property type="match status" value="1"/>
</dbReference>
<evidence type="ECO:0000259" key="17">
    <source>
        <dbReference type="PROSITE" id="PS50142"/>
    </source>
</evidence>
<evidence type="ECO:0000313" key="19">
    <source>
        <dbReference type="Proteomes" id="UP000183047"/>
    </source>
</evidence>
<evidence type="ECO:0000256" key="15">
    <source>
        <dbReference type="HAMAP-Rule" id="MF_00104"/>
    </source>
</evidence>
<dbReference type="NCBIfam" id="TIGR02191">
    <property type="entry name" value="RNaseIII"/>
    <property type="match status" value="1"/>
</dbReference>
<dbReference type="PROSITE" id="PS00517">
    <property type="entry name" value="RNASE_3_1"/>
    <property type="match status" value="1"/>
</dbReference>
<name>A0A1G5EKK1_9FIRM</name>
<evidence type="ECO:0000256" key="8">
    <source>
        <dbReference type="ARBA" id="ARBA00022694"/>
    </source>
</evidence>
<dbReference type="GO" id="GO:0006364">
    <property type="term" value="P:rRNA processing"/>
    <property type="evidence" value="ECO:0007669"/>
    <property type="project" value="UniProtKB-UniRule"/>
</dbReference>
<keyword evidence="14 15" id="KW-0694">RNA-binding</keyword>
<dbReference type="SMART" id="SM00535">
    <property type="entry name" value="RIBOc"/>
    <property type="match status" value="1"/>
</dbReference>
<evidence type="ECO:0000259" key="16">
    <source>
        <dbReference type="PROSITE" id="PS50137"/>
    </source>
</evidence>
<keyword evidence="8 15" id="KW-0819">tRNA processing</keyword>
<keyword evidence="19" id="KW-1185">Reference proteome</keyword>
<comment type="catalytic activity">
    <reaction evidence="1 15">
        <text>Endonucleolytic cleavage to 5'-phosphomonoester.</text>
        <dbReference type="EC" id="3.1.26.3"/>
    </reaction>
</comment>
<dbReference type="FunFam" id="1.10.1520.10:FF:000001">
    <property type="entry name" value="Ribonuclease 3"/>
    <property type="match status" value="1"/>
</dbReference>
<keyword evidence="10 15" id="KW-0479">Metal-binding</keyword>
<dbReference type="CDD" id="cd00593">
    <property type="entry name" value="RIBOc"/>
    <property type="match status" value="1"/>
</dbReference>
<gene>
    <name evidence="15" type="primary">rnc</name>
    <name evidence="18" type="ORF">SAMN02910451_01978</name>
</gene>
<keyword evidence="13 15" id="KW-0460">Magnesium</keyword>
<dbReference type="SMART" id="SM00358">
    <property type="entry name" value="DSRM"/>
    <property type="match status" value="1"/>
</dbReference>
<evidence type="ECO:0000256" key="12">
    <source>
        <dbReference type="ARBA" id="ARBA00022801"/>
    </source>
</evidence>
<dbReference type="InterPro" id="IPR014720">
    <property type="entry name" value="dsRBD_dom"/>
</dbReference>
<evidence type="ECO:0000256" key="10">
    <source>
        <dbReference type="ARBA" id="ARBA00022723"/>
    </source>
</evidence>
<comment type="function">
    <text evidence="15">Digests double-stranded RNA. Involved in the processing of primary rRNA transcript to yield the immediate precursors to the large and small rRNAs (23S and 16S). Processes some mRNAs, and tRNAs when they are encoded in the rRNA operon. Processes pre-crRNA and tracrRNA of type II CRISPR loci if present in the organism.</text>
</comment>
<accession>A0A1G5EKK1</accession>
<feature type="binding site" evidence="15">
    <location>
        <position position="49"/>
    </location>
    <ligand>
        <name>Mg(2+)</name>
        <dbReference type="ChEBI" id="CHEBI:18420"/>
    </ligand>
</feature>
<keyword evidence="7 15" id="KW-0507">mRNA processing</keyword>
<feature type="binding site" evidence="15">
    <location>
        <position position="122"/>
    </location>
    <ligand>
        <name>Mg(2+)</name>
        <dbReference type="ChEBI" id="CHEBI:18420"/>
    </ligand>
</feature>
<dbReference type="PROSITE" id="PS50137">
    <property type="entry name" value="DS_RBD"/>
    <property type="match status" value="1"/>
</dbReference>
<feature type="active site" evidence="15">
    <location>
        <position position="53"/>
    </location>
</feature>
<dbReference type="GO" id="GO:0008033">
    <property type="term" value="P:tRNA processing"/>
    <property type="evidence" value="ECO:0007669"/>
    <property type="project" value="UniProtKB-KW"/>
</dbReference>
<dbReference type="Gene3D" id="3.30.160.20">
    <property type="match status" value="1"/>
</dbReference>
<evidence type="ECO:0000256" key="4">
    <source>
        <dbReference type="ARBA" id="ARBA00011738"/>
    </source>
</evidence>
<dbReference type="PROSITE" id="PS50142">
    <property type="entry name" value="RNASE_3_2"/>
    <property type="match status" value="1"/>
</dbReference>
<dbReference type="Pfam" id="PF14622">
    <property type="entry name" value="Ribonucleas_3_3"/>
    <property type="match status" value="1"/>
</dbReference>
<feature type="domain" description="RNase III" evidence="17">
    <location>
        <begin position="7"/>
        <end position="136"/>
    </location>
</feature>
<dbReference type="RefSeq" id="WP_074462549.1">
    <property type="nucleotide sequence ID" value="NZ_FMUR01000011.1"/>
</dbReference>
<dbReference type="SUPFAM" id="SSF54768">
    <property type="entry name" value="dsRNA-binding domain-like"/>
    <property type="match status" value="1"/>
</dbReference>
<comment type="subcellular location">
    <subcellularLocation>
        <location evidence="2 15">Cytoplasm</location>
    </subcellularLocation>
</comment>